<dbReference type="InterPro" id="IPR004860">
    <property type="entry name" value="LAGLIDADG_dom"/>
</dbReference>
<organism evidence="4 5">
    <name type="scientific">Amazonocrinis nigriterrae CENA67</name>
    <dbReference type="NCBI Taxonomy" id="2794033"/>
    <lineage>
        <taxon>Bacteria</taxon>
        <taxon>Bacillati</taxon>
        <taxon>Cyanobacteriota</taxon>
        <taxon>Cyanophyceae</taxon>
        <taxon>Nostocales</taxon>
        <taxon>Nostocaceae</taxon>
        <taxon>Amazonocrinis</taxon>
        <taxon>Amazonocrinis nigriterrae</taxon>
    </lineage>
</organism>
<gene>
    <name evidence="4" type="ORF">I8748_32070</name>
</gene>
<dbReference type="GO" id="GO:0004519">
    <property type="term" value="F:endonuclease activity"/>
    <property type="evidence" value="ECO:0007669"/>
    <property type="project" value="InterPro"/>
</dbReference>
<dbReference type="PROSITE" id="PS50819">
    <property type="entry name" value="INTEIN_ENDONUCLEASE"/>
    <property type="match status" value="1"/>
</dbReference>
<dbReference type="InterPro" id="IPR006141">
    <property type="entry name" value="Intein_N"/>
</dbReference>
<dbReference type="Gene3D" id="3.30.420.240">
    <property type="match status" value="1"/>
</dbReference>
<dbReference type="InterPro" id="IPR027434">
    <property type="entry name" value="Homing_endonucl"/>
</dbReference>
<dbReference type="Pfam" id="PF14528">
    <property type="entry name" value="LAGLIDADG_3"/>
    <property type="match status" value="1"/>
</dbReference>
<dbReference type="InterPro" id="IPR036844">
    <property type="entry name" value="Hint_dom_sf"/>
</dbReference>
<sequence length="1070" mass="119190">MGKESVADKRRREYAEECAIALGLQAAEDDAVPFVQYAAKPVEFVCEILGISTVTSEQVKILESVRDRAETNVQAAHGVGKCVAQNDKILLSSGLEVSAKFLVGRNFQVLTLDNGCITSVQAKAEWNKMEPVYEIATESGRRIIRNGNHPLWTAIKWSRDGGHPIIDSKGWTTVEQMQAWLTHPPNYETSKFTPKDWKVDQRRKHALLCAVPNEIPIFGDKELPEHEIKLMAYLIGDGGLTTPTPVFTQKEGKILEELRQCVEAMGCVLIPRSKYGYAITNPIGSRHTKQGKLTFGLFEQGDFSCDRHISTSRLKQLIGHENNTLYGRLRMLGIKPVTFYGKGYISISQFELYKLFDECLKLSALERIRGSGRGNQNRALEILKLKVAETGINPQFVDISLLEAQKADAIRQMKEQQGIKVGAKRNGVKPNPVTIMLNQHGLMGKDSYEKVIPDAIFELPKHQLALFLSRLFATDGWACISKPHGKRTLGRAEIGFCSVSRELVEQVQRLLLRFGIIASVSQRNTVNAWCLGIYSSQMQLKFADRIGIFGKEDAVAAVVERAKKAQSDKIPKWRNQNAPGGTIWEKVESIRKLDNPDLTVAIEVPEHHHYLTNFWEHNSFISACVVLWWVFAVGGLAISTAPTESQVKQILWSEVRKLYDKNKVKLGGERGELFLKFSESARAYGFTARNYDSNSFQGKHAEKLLLIQDEACGITEEIDDGFASCLTGSDNRGLRIGNPIVGGTPFEKACARQHNRISAWSHINVAWAYEQHADGIHRLKPDVAAAIVDPVTGDVLPQSAWTDWCQRDVIPGAISIAWIEKVRKKGESSAFWQSRVEGLFPVDSEQSIVPRSWFLQARARYDADPQKWDFAAEHHHWRHGLDVGDGGDDHATASWRGPVLYAAATQPTKGDRLDVGRAAALGAKVIDEKPGRINVDIIGVGSGALSKLLEGDYPGDGTHWGEAADENNLYANLKAEQYWMLREGFRNEEIAIAPLGEIEEMLMEDLAGTYYEETTTGKIKIEDKKKTVQRLHRSPNVGDATVLGYNGAGGVVEFESVGKSYRVGSRLKDY</sequence>
<dbReference type="Proteomes" id="UP000632766">
    <property type="component" value="Unassembled WGS sequence"/>
</dbReference>
<dbReference type="RefSeq" id="WP_198128470.1">
    <property type="nucleotide sequence ID" value="NZ_JAECZC010000102.1"/>
</dbReference>
<evidence type="ECO:0000256" key="1">
    <source>
        <dbReference type="ARBA" id="ARBA00022813"/>
    </source>
</evidence>
<evidence type="ECO:0000256" key="2">
    <source>
        <dbReference type="ARBA" id="ARBA00023000"/>
    </source>
</evidence>
<keyword evidence="1" id="KW-0068">Autocatalytic cleavage</keyword>
<feature type="domain" description="DOD-type homing endonuclease" evidence="3">
    <location>
        <begin position="437"/>
        <end position="516"/>
    </location>
</feature>
<comment type="caution">
    <text evidence="4">The sequence shown here is derived from an EMBL/GenBank/DDBJ whole genome shotgun (WGS) entry which is preliminary data.</text>
</comment>
<evidence type="ECO:0000259" key="3">
    <source>
        <dbReference type="PROSITE" id="PS50819"/>
    </source>
</evidence>
<dbReference type="EMBL" id="JAECZC010000102">
    <property type="protein sequence ID" value="MBH8566736.1"/>
    <property type="molecule type" value="Genomic_DNA"/>
</dbReference>
<proteinExistence type="predicted"/>
<dbReference type="Gene3D" id="2.170.16.10">
    <property type="entry name" value="Hedgehog/Intein (Hint) domain"/>
    <property type="match status" value="1"/>
</dbReference>
<keyword evidence="5" id="KW-1185">Reference proteome</keyword>
<protein>
    <recommendedName>
        <fullName evidence="3">DOD-type homing endonuclease domain-containing protein</fullName>
    </recommendedName>
</protein>
<reference evidence="4 5" key="1">
    <citation type="journal article" date="2021" name="Int. J. Syst. Evol. Microbiol.">
        <title>Amazonocrinis nigriterrae gen. nov., sp. nov., Atlanticothrix silvestris gen. nov., sp. nov. and Dendronalium phyllosphericum gen. nov., sp. nov., nostocacean cyanobacteria from Brazilian environments.</title>
        <authorList>
            <person name="Alvarenga D.O."/>
            <person name="Andreote A.P.D."/>
            <person name="Branco L.H.Z."/>
            <person name="Delbaje E."/>
            <person name="Cruz R.B."/>
            <person name="Varani A.M."/>
            <person name="Fiore M.F."/>
        </authorList>
    </citation>
    <scope>NUCLEOTIDE SEQUENCE [LARGE SCALE GENOMIC DNA]</scope>
    <source>
        <strain evidence="4 5">CENA67</strain>
    </source>
</reference>
<dbReference type="InterPro" id="IPR006142">
    <property type="entry name" value="INTEIN"/>
</dbReference>
<keyword evidence="2" id="KW-0651">Protein splicing</keyword>
<dbReference type="SUPFAM" id="SSF51294">
    <property type="entry name" value="Hedgehog/intein (Hint) domain"/>
    <property type="match status" value="1"/>
</dbReference>
<accession>A0A8J7LEH2</accession>
<dbReference type="AlphaFoldDB" id="A0A8J7LEH2"/>
<dbReference type="Gene3D" id="3.10.28.10">
    <property type="entry name" value="Homing endonucleases"/>
    <property type="match status" value="1"/>
</dbReference>
<dbReference type="InterPro" id="IPR004042">
    <property type="entry name" value="Intein_endonuc_central"/>
</dbReference>
<evidence type="ECO:0000313" key="4">
    <source>
        <dbReference type="EMBL" id="MBH8566736.1"/>
    </source>
</evidence>
<dbReference type="GO" id="GO:0016539">
    <property type="term" value="P:intein-mediated protein splicing"/>
    <property type="evidence" value="ECO:0007669"/>
    <property type="project" value="InterPro"/>
</dbReference>
<name>A0A8J7LEH2_9NOST</name>
<dbReference type="PRINTS" id="PR00379">
    <property type="entry name" value="INTEIN"/>
</dbReference>
<dbReference type="SUPFAM" id="SSF55608">
    <property type="entry name" value="Homing endonucleases"/>
    <property type="match status" value="1"/>
</dbReference>
<dbReference type="PROSITE" id="PS50817">
    <property type="entry name" value="INTEIN_N_TER"/>
    <property type="match status" value="1"/>
</dbReference>
<evidence type="ECO:0000313" key="5">
    <source>
        <dbReference type="Proteomes" id="UP000632766"/>
    </source>
</evidence>